<reference evidence="19 20" key="1">
    <citation type="submission" date="2014-09" db="EMBL/GenBank/DDBJ databases">
        <title>Isolation and characterization of Aurantimonas altamirensis ON-56566 from clinical sample following a dog bite.</title>
        <authorList>
            <person name="Eshaghi A."/>
            <person name="Li A."/>
            <person name="Shahinas D."/>
            <person name="Bahn P."/>
            <person name="Kus J.V."/>
            <person name="Patel S.N."/>
        </authorList>
    </citation>
    <scope>NUCLEOTIDE SEQUENCE [LARGE SCALE GENOMIC DNA]</scope>
    <source>
        <strain evidence="19 20">ON-56566</strain>
    </source>
</reference>
<feature type="binding site" evidence="14">
    <location>
        <position position="775"/>
    </location>
    <ligand>
        <name>substrate</name>
    </ligand>
</feature>
<dbReference type="RefSeq" id="WP_039189356.1">
    <property type="nucleotide sequence ID" value="NZ_JRFJ01000001.1"/>
</dbReference>
<dbReference type="PANTHER" id="PTHR22931:SF9">
    <property type="entry name" value="PYRUVATE, PHOSPHATE DIKINASE 1, CHLOROPLASTIC"/>
    <property type="match status" value="1"/>
</dbReference>
<comment type="cofactor">
    <cofactor evidence="1 12 15">
        <name>Mg(2+)</name>
        <dbReference type="ChEBI" id="CHEBI:18420"/>
    </cofactor>
</comment>
<dbReference type="GO" id="GO:0016301">
    <property type="term" value="F:kinase activity"/>
    <property type="evidence" value="ECO:0007669"/>
    <property type="project" value="UniProtKB-UniRule"/>
</dbReference>
<comment type="catalytic activity">
    <reaction evidence="12">
        <text>pyruvate + phosphate + ATP = phosphoenolpyruvate + AMP + diphosphate + H(+)</text>
        <dbReference type="Rhea" id="RHEA:10756"/>
        <dbReference type="ChEBI" id="CHEBI:15361"/>
        <dbReference type="ChEBI" id="CHEBI:15378"/>
        <dbReference type="ChEBI" id="CHEBI:30616"/>
        <dbReference type="ChEBI" id="CHEBI:33019"/>
        <dbReference type="ChEBI" id="CHEBI:43474"/>
        <dbReference type="ChEBI" id="CHEBI:58702"/>
        <dbReference type="ChEBI" id="CHEBI:456215"/>
        <dbReference type="EC" id="2.7.9.1"/>
    </reaction>
</comment>
<keyword evidence="10" id="KW-0067">ATP-binding</keyword>
<feature type="domain" description="PEP-utilising enzyme mobile" evidence="16">
    <location>
        <begin position="429"/>
        <end position="509"/>
    </location>
</feature>
<evidence type="ECO:0000256" key="3">
    <source>
        <dbReference type="ARBA" id="ARBA00007837"/>
    </source>
</evidence>
<dbReference type="EMBL" id="JRFJ01000001">
    <property type="protein sequence ID" value="KHJ56047.1"/>
    <property type="molecule type" value="Genomic_DNA"/>
</dbReference>
<feature type="binding site" evidence="14">
    <location>
        <position position="567"/>
    </location>
    <ligand>
        <name>substrate</name>
    </ligand>
</feature>
<dbReference type="PROSITE" id="PS00370">
    <property type="entry name" value="PEP_ENZYMES_PHOS_SITE"/>
    <property type="match status" value="1"/>
</dbReference>
<feature type="binding site" evidence="14">
    <location>
        <position position="773"/>
    </location>
    <ligand>
        <name>substrate</name>
    </ligand>
</feature>
<dbReference type="PROSITE" id="PS00742">
    <property type="entry name" value="PEP_ENZYMES_2"/>
    <property type="match status" value="1"/>
</dbReference>
<dbReference type="GO" id="GO:0046872">
    <property type="term" value="F:metal ion binding"/>
    <property type="evidence" value="ECO:0007669"/>
    <property type="project" value="UniProtKB-UniRule"/>
</dbReference>
<dbReference type="NCBIfam" id="TIGR01828">
    <property type="entry name" value="pyru_phos_dikin"/>
    <property type="match status" value="1"/>
</dbReference>
<dbReference type="SUPFAM" id="SSF52009">
    <property type="entry name" value="Phosphohistidine domain"/>
    <property type="match status" value="1"/>
</dbReference>
<dbReference type="Gene3D" id="1.10.189.10">
    <property type="entry name" value="Pyruvate Phosphate Dikinase, domain 2"/>
    <property type="match status" value="1"/>
</dbReference>
<dbReference type="SUPFAM" id="SSF51621">
    <property type="entry name" value="Phosphoenolpyruvate/pyruvate domain"/>
    <property type="match status" value="1"/>
</dbReference>
<keyword evidence="7 15" id="KW-0479">Metal-binding</keyword>
<evidence type="ECO:0000259" key="18">
    <source>
        <dbReference type="Pfam" id="PF02896"/>
    </source>
</evidence>
<keyword evidence="11 15" id="KW-0460">Magnesium</keyword>
<dbReference type="GO" id="GO:0005524">
    <property type="term" value="F:ATP binding"/>
    <property type="evidence" value="ECO:0007669"/>
    <property type="project" value="UniProtKB-UniRule"/>
</dbReference>
<name>A0A0B1QAW0_9HYPH</name>
<evidence type="ECO:0000256" key="6">
    <source>
        <dbReference type="ARBA" id="ARBA00022679"/>
    </source>
</evidence>
<evidence type="ECO:0000313" key="20">
    <source>
        <dbReference type="Proteomes" id="UP000030826"/>
    </source>
</evidence>
<evidence type="ECO:0000313" key="19">
    <source>
        <dbReference type="EMBL" id="KHJ56047.1"/>
    </source>
</evidence>
<keyword evidence="19" id="KW-0670">Pyruvate</keyword>
<feature type="binding site" evidence="14">
    <location>
        <position position="751"/>
    </location>
    <ligand>
        <name>substrate</name>
    </ligand>
</feature>
<comment type="similarity">
    <text evidence="3 12">Belongs to the PEP-utilizing enzyme family.</text>
</comment>
<accession>A0A0B1QAW0</accession>
<evidence type="ECO:0000256" key="7">
    <source>
        <dbReference type="ARBA" id="ARBA00022723"/>
    </source>
</evidence>
<dbReference type="InterPro" id="IPR008279">
    <property type="entry name" value="PEP-util_enz_mobile_dom"/>
</dbReference>
<feature type="binding site" evidence="14">
    <location>
        <position position="623"/>
    </location>
    <ligand>
        <name>substrate</name>
    </ligand>
</feature>
<dbReference type="Gene3D" id="3.30.470.20">
    <property type="entry name" value="ATP-grasp fold, B domain"/>
    <property type="match status" value="1"/>
</dbReference>
<evidence type="ECO:0000256" key="1">
    <source>
        <dbReference type="ARBA" id="ARBA00001946"/>
    </source>
</evidence>
<dbReference type="InterPro" id="IPR015813">
    <property type="entry name" value="Pyrv/PenolPyrv_kinase-like_dom"/>
</dbReference>
<evidence type="ECO:0000256" key="4">
    <source>
        <dbReference type="ARBA" id="ARBA00011994"/>
    </source>
</evidence>
<dbReference type="InterPro" id="IPR002192">
    <property type="entry name" value="PPDK_AMP/ATP-bd"/>
</dbReference>
<dbReference type="Gene3D" id="3.20.20.60">
    <property type="entry name" value="Phosphoenolpyruvate-binding domains"/>
    <property type="match status" value="1"/>
</dbReference>
<dbReference type="PANTHER" id="PTHR22931">
    <property type="entry name" value="PHOSPHOENOLPYRUVATE DIKINASE-RELATED"/>
    <property type="match status" value="1"/>
</dbReference>
<evidence type="ECO:0000256" key="15">
    <source>
        <dbReference type="PIRSR" id="PIRSR000853-3"/>
    </source>
</evidence>
<dbReference type="InterPro" id="IPR010121">
    <property type="entry name" value="Pyruvate_phosphate_dikinase"/>
</dbReference>
<organism evidence="19 20">
    <name type="scientific">Aureimonas altamirensis</name>
    <dbReference type="NCBI Taxonomy" id="370622"/>
    <lineage>
        <taxon>Bacteria</taxon>
        <taxon>Pseudomonadati</taxon>
        <taxon>Pseudomonadota</taxon>
        <taxon>Alphaproteobacteria</taxon>
        <taxon>Hyphomicrobiales</taxon>
        <taxon>Aurantimonadaceae</taxon>
        <taxon>Aureimonas</taxon>
    </lineage>
</organism>
<dbReference type="Gene3D" id="3.30.1490.20">
    <property type="entry name" value="ATP-grasp fold, A domain"/>
    <property type="match status" value="1"/>
</dbReference>
<dbReference type="InterPro" id="IPR018274">
    <property type="entry name" value="PEP_util_AS"/>
</dbReference>
<sequence length="895" mass="97153">MVRKCFTFNRGAADRTADPAESLGHKGANLALLALLDLPVPPGFTISSVAWRETASAHGELPAALRAEILATVEWLEGITGRTFDGEKRPLLMAVRPSARAAMPGLADTVLDIGLNDRTVETLALELEDLPFAFRAYRRFIESFSGLVFGADPGEFEEVFDAERERAGWGGGAEPSSPAEWRTLIARYHAFLDAELGQALPQTPFEQLLRVVEASFQSWRNPVARTFRAAHGISENAGIAVTVHAMIFNERGEKSGTGHALSRDMTTGKSRLTGEFRIGGREDAGEIGGEGAEIVQLDTERARETFPADMEALADFVRRIERHMADACEVDFMVGDGDLYLLQSRPARRTIAEGVRIAVEMVRDDLIDEPEAILRIDPMALDELLHPTIEHGDAVEVVGRGMPASPGAATGIVVLNSEEAVRLTGEGRNVILVRNETLPEDVHGMHVAEGVLTIRGGTTSHAAVVARGIGKPCVTGAGALRIDLAAQTLTAGNVVIRAGEAITIDGATGDVIRGAARLRRPTLTGDFATLMEFTDRARRLGVRTNAETPIEARAARAFGAEGIGLCRTEHMFFEGERVDVMRDMILAGDEAGRRSALEKLLPMQRSDFVELFEIMAGLPVTIRLLDPPLHEFLPKGEAEITELAESLGLEAAALRQRIEQLQEFNPMLGHRGCRLAISYPEIAEMQTRAIIEAAIEAGGRKGKDVVPEIMVPLVGLRREFDFVKQRIDKVADEVAAEKGRRVSYHVGAMIELPRAVMRADTIAEVSDFFSFGTNDLTQTVYGISRDDAANFMSTYQRAGIIERDPFQSIDAEGVGEFIAMGVEKARRTRPDITLGVCGEQGGDPASISFFEQVGLDYVSCSPFRVPIARLAAAQAAIRLERALRTAAPPKARGRS</sequence>
<dbReference type="InterPro" id="IPR013815">
    <property type="entry name" value="ATP_grasp_subdomain_1"/>
</dbReference>
<feature type="binding site" evidence="15">
    <location>
        <position position="775"/>
    </location>
    <ligand>
        <name>Mg(2+)</name>
        <dbReference type="ChEBI" id="CHEBI:18420"/>
    </ligand>
</feature>
<evidence type="ECO:0000256" key="5">
    <source>
        <dbReference type="ARBA" id="ARBA00020138"/>
    </source>
</evidence>
<evidence type="ECO:0000259" key="17">
    <source>
        <dbReference type="Pfam" id="PF01326"/>
    </source>
</evidence>
<keyword evidence="9 19" id="KW-0418">Kinase</keyword>
<keyword evidence="8" id="KW-0547">Nucleotide-binding</keyword>
<protein>
    <recommendedName>
        <fullName evidence="5 12">Pyruvate, phosphate dikinase</fullName>
        <ecNumber evidence="4 12">2.7.9.1</ecNumber>
    </recommendedName>
</protein>
<feature type="binding site" evidence="14">
    <location>
        <position position="774"/>
    </location>
    <ligand>
        <name>substrate</name>
    </ligand>
</feature>
<dbReference type="GO" id="GO:0050242">
    <property type="term" value="F:pyruvate, phosphate dikinase activity"/>
    <property type="evidence" value="ECO:0007669"/>
    <property type="project" value="UniProtKB-UniRule"/>
</dbReference>
<evidence type="ECO:0000256" key="8">
    <source>
        <dbReference type="ARBA" id="ARBA00022741"/>
    </source>
</evidence>
<dbReference type="SUPFAM" id="SSF56059">
    <property type="entry name" value="Glutathione synthetase ATP-binding domain-like"/>
    <property type="match status" value="1"/>
</dbReference>
<dbReference type="PIRSF" id="PIRSF000853">
    <property type="entry name" value="PPDK"/>
    <property type="match status" value="1"/>
</dbReference>
<dbReference type="Pfam" id="PF00391">
    <property type="entry name" value="PEP-utilizers"/>
    <property type="match status" value="1"/>
</dbReference>
<dbReference type="OrthoDB" id="9765468at2"/>
<evidence type="ECO:0000256" key="10">
    <source>
        <dbReference type="ARBA" id="ARBA00022840"/>
    </source>
</evidence>
<dbReference type="Gene3D" id="3.50.30.10">
    <property type="entry name" value="Phosphohistidine domain"/>
    <property type="match status" value="1"/>
</dbReference>
<evidence type="ECO:0000259" key="16">
    <source>
        <dbReference type="Pfam" id="PF00391"/>
    </source>
</evidence>
<comment type="function">
    <text evidence="2">Catalyzes the reversible phosphorylation of pyruvate and phosphate.</text>
</comment>
<dbReference type="InterPro" id="IPR040442">
    <property type="entry name" value="Pyrv_kinase-like_dom_sf"/>
</dbReference>
<dbReference type="EC" id="2.7.9.1" evidence="4 12"/>
<feature type="domain" description="PEP-utilising enzyme C-terminal" evidence="18">
    <location>
        <begin position="525"/>
        <end position="875"/>
    </location>
</feature>
<feature type="binding site" evidence="15">
    <location>
        <position position="751"/>
    </location>
    <ligand>
        <name>Mg(2+)</name>
        <dbReference type="ChEBI" id="CHEBI:18420"/>
    </ligand>
</feature>
<dbReference type="STRING" id="370622.LA66_05385"/>
<evidence type="ECO:0000256" key="14">
    <source>
        <dbReference type="PIRSR" id="PIRSR000853-2"/>
    </source>
</evidence>
<evidence type="ECO:0000256" key="2">
    <source>
        <dbReference type="ARBA" id="ARBA00003144"/>
    </source>
</evidence>
<proteinExistence type="inferred from homology"/>
<feature type="domain" description="Pyruvate phosphate dikinase AMP/ATP-binding" evidence="17">
    <location>
        <begin position="59"/>
        <end position="270"/>
    </location>
</feature>
<dbReference type="InterPro" id="IPR023151">
    <property type="entry name" value="PEP_util_CS"/>
</dbReference>
<dbReference type="Pfam" id="PF01326">
    <property type="entry name" value="PPDK_N"/>
    <property type="match status" value="1"/>
</dbReference>
<evidence type="ECO:0000256" key="12">
    <source>
        <dbReference type="PIRNR" id="PIRNR000853"/>
    </source>
</evidence>
<dbReference type="AlphaFoldDB" id="A0A0B1QAW0"/>
<dbReference type="Pfam" id="PF02896">
    <property type="entry name" value="PEP-utilizers_C"/>
    <property type="match status" value="1"/>
</dbReference>
<dbReference type="InterPro" id="IPR036637">
    <property type="entry name" value="Phosphohistidine_dom_sf"/>
</dbReference>
<evidence type="ECO:0000256" key="9">
    <source>
        <dbReference type="ARBA" id="ARBA00022777"/>
    </source>
</evidence>
<dbReference type="Proteomes" id="UP000030826">
    <property type="component" value="Unassembled WGS sequence"/>
</dbReference>
<evidence type="ECO:0000256" key="13">
    <source>
        <dbReference type="PIRSR" id="PIRSR000853-1"/>
    </source>
</evidence>
<evidence type="ECO:0000256" key="11">
    <source>
        <dbReference type="ARBA" id="ARBA00022842"/>
    </source>
</evidence>
<dbReference type="InterPro" id="IPR000121">
    <property type="entry name" value="PEP_util_C"/>
</dbReference>
<feature type="active site" description="Proton donor" evidence="13">
    <location>
        <position position="837"/>
    </location>
</feature>
<keyword evidence="6 19" id="KW-0808">Transferase</keyword>
<gene>
    <name evidence="19" type="ORF">LA66_05385</name>
</gene>
<feature type="active site" description="Tele-phosphohistidine intermediate" evidence="13">
    <location>
        <position position="461"/>
    </location>
</feature>
<feature type="binding site" evidence="14">
    <location>
        <position position="772"/>
    </location>
    <ligand>
        <name>substrate</name>
    </ligand>
</feature>
<comment type="caution">
    <text evidence="19">The sequence shown here is derived from an EMBL/GenBank/DDBJ whole genome shotgun (WGS) entry which is preliminary data.</text>
</comment>
<dbReference type="Gene3D" id="1.20.80.30">
    <property type="match status" value="1"/>
</dbReference>